<evidence type="ECO:0000313" key="3">
    <source>
        <dbReference type="Proteomes" id="UP000306575"/>
    </source>
</evidence>
<proteinExistence type="predicted"/>
<evidence type="ECO:0000256" key="1">
    <source>
        <dbReference type="ARBA" id="ARBA00023002"/>
    </source>
</evidence>
<evidence type="ECO:0000313" key="2">
    <source>
        <dbReference type="EMBL" id="TKZ22164.1"/>
    </source>
</evidence>
<dbReference type="Proteomes" id="UP000306575">
    <property type="component" value="Unassembled WGS sequence"/>
</dbReference>
<dbReference type="GO" id="GO:0016491">
    <property type="term" value="F:oxidoreductase activity"/>
    <property type="evidence" value="ECO:0007669"/>
    <property type="project" value="UniProtKB-KW"/>
</dbReference>
<keyword evidence="3" id="KW-1185">Reference proteome</keyword>
<organism evidence="2 3">
    <name type="scientific">Shimia litoralis</name>
    <dbReference type="NCBI Taxonomy" id="420403"/>
    <lineage>
        <taxon>Bacteria</taxon>
        <taxon>Pseudomonadati</taxon>
        <taxon>Pseudomonadota</taxon>
        <taxon>Alphaproteobacteria</taxon>
        <taxon>Rhodobacterales</taxon>
        <taxon>Roseobacteraceae</taxon>
    </lineage>
</organism>
<accession>A0A4U7NB65</accession>
<gene>
    <name evidence="2" type="ORF">FAP39_02905</name>
</gene>
<dbReference type="GO" id="GO:0051536">
    <property type="term" value="F:iron-sulfur cluster binding"/>
    <property type="evidence" value="ECO:0007669"/>
    <property type="project" value="InterPro"/>
</dbReference>
<dbReference type="Gene3D" id="3.10.20.440">
    <property type="entry name" value="2Fe-2S iron-sulphur cluster binding domain, sarcosine oxidase, alpha subunit, N-terminal domain"/>
    <property type="match status" value="1"/>
</dbReference>
<reference evidence="2 3" key="1">
    <citation type="submission" date="2019-04" db="EMBL/GenBank/DDBJ databases">
        <title>Genome sequence of Pelagicola litoralis CL-ES2.</title>
        <authorList>
            <person name="Cao J."/>
        </authorList>
    </citation>
    <scope>NUCLEOTIDE SEQUENCE [LARGE SCALE GENOMIC DNA]</scope>
    <source>
        <strain evidence="2 3">CL-ES2</strain>
    </source>
</reference>
<name>A0A4U7NB65_9RHOB</name>
<protein>
    <submittedName>
        <fullName evidence="2">(2Fe-2S)-binding protein</fullName>
    </submittedName>
</protein>
<dbReference type="AlphaFoldDB" id="A0A4U7NB65"/>
<comment type="caution">
    <text evidence="2">The sequence shown here is derived from an EMBL/GenBank/DDBJ whole genome shotgun (WGS) entry which is preliminary data.</text>
</comment>
<dbReference type="InterPro" id="IPR042204">
    <property type="entry name" value="2Fe-2S-bd_N"/>
</dbReference>
<dbReference type="OrthoDB" id="573392at2"/>
<dbReference type="InterPro" id="IPR036010">
    <property type="entry name" value="2Fe-2S_ferredoxin-like_sf"/>
</dbReference>
<keyword evidence="1" id="KW-0560">Oxidoreductase</keyword>
<dbReference type="EMBL" id="SULI01000002">
    <property type="protein sequence ID" value="TKZ22164.1"/>
    <property type="molecule type" value="Genomic_DNA"/>
</dbReference>
<dbReference type="Pfam" id="PF13510">
    <property type="entry name" value="Fer2_4"/>
    <property type="match status" value="1"/>
</dbReference>
<dbReference type="SUPFAM" id="SSF54292">
    <property type="entry name" value="2Fe-2S ferredoxin-like"/>
    <property type="match status" value="1"/>
</dbReference>
<sequence length="106" mass="11540">MTDSRFFRRENGTYDTVCLQIDGVQTHARATDTVAAALLAFGPAPTRTTGISQSPRTPFCMMGACFDCLVTIDGRPNQQACMITVQDGMCITHQAGFRPLEEPHDG</sequence>